<dbReference type="PANTHER" id="PTHR38050">
    <property type="match status" value="1"/>
</dbReference>
<gene>
    <name evidence="10" type="ORF">BAUCODRAFT_145459</name>
</gene>
<dbReference type="AlphaFoldDB" id="M2NKZ8"/>
<dbReference type="GO" id="GO:0030600">
    <property type="term" value="F:feruloyl esterase activity"/>
    <property type="evidence" value="ECO:0007669"/>
    <property type="project" value="UniProtKB-EC"/>
</dbReference>
<dbReference type="EC" id="3.1.1.73" evidence="2"/>
<evidence type="ECO:0000256" key="1">
    <source>
        <dbReference type="ARBA" id="ARBA00004613"/>
    </source>
</evidence>
<keyword evidence="5" id="KW-0732">Signal</keyword>
<comment type="subcellular location">
    <subcellularLocation>
        <location evidence="1">Secreted</location>
    </subcellularLocation>
</comment>
<dbReference type="GO" id="GO:0045493">
    <property type="term" value="P:xylan catabolic process"/>
    <property type="evidence" value="ECO:0007669"/>
    <property type="project" value="UniProtKB-KW"/>
</dbReference>
<evidence type="ECO:0000256" key="2">
    <source>
        <dbReference type="ARBA" id="ARBA00013091"/>
    </source>
</evidence>
<keyword evidence="3" id="KW-0964">Secreted</keyword>
<keyword evidence="4" id="KW-0858">Xylan degradation</keyword>
<protein>
    <recommendedName>
        <fullName evidence="2">feruloyl esterase</fullName>
        <ecNumber evidence="2">3.1.1.73</ecNumber>
    </recommendedName>
</protein>
<dbReference type="KEGG" id="bcom:BAUCODRAFT_145459"/>
<evidence type="ECO:0000256" key="3">
    <source>
        <dbReference type="ARBA" id="ARBA00022525"/>
    </source>
</evidence>
<keyword evidence="8" id="KW-0624">Polysaccharide degradation</keyword>
<dbReference type="SUPFAM" id="SSF53474">
    <property type="entry name" value="alpha/beta-Hydrolases"/>
    <property type="match status" value="1"/>
</dbReference>
<comment type="catalytic activity">
    <reaction evidence="9">
        <text>feruloyl-polysaccharide + H2O = ferulate + polysaccharide.</text>
        <dbReference type="EC" id="3.1.1.73"/>
    </reaction>
</comment>
<evidence type="ECO:0000313" key="11">
    <source>
        <dbReference type="Proteomes" id="UP000011761"/>
    </source>
</evidence>
<proteinExistence type="predicted"/>
<dbReference type="Proteomes" id="UP000011761">
    <property type="component" value="Unassembled WGS sequence"/>
</dbReference>
<dbReference type="GO" id="GO:0005576">
    <property type="term" value="C:extracellular region"/>
    <property type="evidence" value="ECO:0007669"/>
    <property type="project" value="UniProtKB-SubCell"/>
</dbReference>
<name>M2NKZ8_BAUPA</name>
<keyword evidence="6" id="KW-0378">Hydrolase</keyword>
<dbReference type="PANTHER" id="PTHR38050:SF2">
    <property type="entry name" value="FERULOYL ESTERASE C-RELATED"/>
    <property type="match status" value="1"/>
</dbReference>
<evidence type="ECO:0000256" key="5">
    <source>
        <dbReference type="ARBA" id="ARBA00022729"/>
    </source>
</evidence>
<dbReference type="InterPro" id="IPR010126">
    <property type="entry name" value="Esterase_phb"/>
</dbReference>
<dbReference type="RefSeq" id="XP_007672650.1">
    <property type="nucleotide sequence ID" value="XM_007674460.1"/>
</dbReference>
<evidence type="ECO:0000256" key="9">
    <source>
        <dbReference type="ARBA" id="ARBA00034075"/>
    </source>
</evidence>
<evidence type="ECO:0000256" key="4">
    <source>
        <dbReference type="ARBA" id="ARBA00022651"/>
    </source>
</evidence>
<evidence type="ECO:0000256" key="6">
    <source>
        <dbReference type="ARBA" id="ARBA00022801"/>
    </source>
</evidence>
<dbReference type="HOGENOM" id="CLU_027551_3_1_1"/>
<evidence type="ECO:0000256" key="7">
    <source>
        <dbReference type="ARBA" id="ARBA00023277"/>
    </source>
</evidence>
<dbReference type="InterPro" id="IPR043595">
    <property type="entry name" value="FaeB/C/D"/>
</dbReference>
<organism evidence="10 11">
    <name type="scientific">Baudoinia panamericana (strain UAMH 10762)</name>
    <name type="common">Angels' share fungus</name>
    <name type="synonym">Baudoinia compniacensis (strain UAMH 10762)</name>
    <dbReference type="NCBI Taxonomy" id="717646"/>
    <lineage>
        <taxon>Eukaryota</taxon>
        <taxon>Fungi</taxon>
        <taxon>Dikarya</taxon>
        <taxon>Ascomycota</taxon>
        <taxon>Pezizomycotina</taxon>
        <taxon>Dothideomycetes</taxon>
        <taxon>Dothideomycetidae</taxon>
        <taxon>Mycosphaerellales</taxon>
        <taxon>Teratosphaeriaceae</taxon>
        <taxon>Baudoinia</taxon>
    </lineage>
</organism>
<dbReference type="GeneID" id="19108592"/>
<accession>M2NKZ8</accession>
<reference evidence="10 11" key="1">
    <citation type="journal article" date="2012" name="PLoS Pathog.">
        <title>Diverse lifestyles and strategies of plant pathogenesis encoded in the genomes of eighteen Dothideomycetes fungi.</title>
        <authorList>
            <person name="Ohm R.A."/>
            <person name="Feau N."/>
            <person name="Henrissat B."/>
            <person name="Schoch C.L."/>
            <person name="Horwitz B.A."/>
            <person name="Barry K.W."/>
            <person name="Condon B.J."/>
            <person name="Copeland A.C."/>
            <person name="Dhillon B."/>
            <person name="Glaser F."/>
            <person name="Hesse C.N."/>
            <person name="Kosti I."/>
            <person name="LaButti K."/>
            <person name="Lindquist E.A."/>
            <person name="Lucas S."/>
            <person name="Salamov A.A."/>
            <person name="Bradshaw R.E."/>
            <person name="Ciuffetti L."/>
            <person name="Hamelin R.C."/>
            <person name="Kema G.H.J."/>
            <person name="Lawrence C."/>
            <person name="Scott J.A."/>
            <person name="Spatafora J.W."/>
            <person name="Turgeon B.G."/>
            <person name="de Wit P.J.G.M."/>
            <person name="Zhong S."/>
            <person name="Goodwin S.B."/>
            <person name="Grigoriev I.V."/>
        </authorList>
    </citation>
    <scope>NUCLEOTIDE SEQUENCE [LARGE SCALE GENOMIC DNA]</scope>
    <source>
        <strain evidence="10 11">UAMH 10762</strain>
    </source>
</reference>
<evidence type="ECO:0000313" key="10">
    <source>
        <dbReference type="EMBL" id="EMD00150.1"/>
    </source>
</evidence>
<dbReference type="InterPro" id="IPR029058">
    <property type="entry name" value="AB_hydrolase_fold"/>
</dbReference>
<keyword evidence="7" id="KW-0119">Carbohydrate metabolism</keyword>
<dbReference type="OrthoDB" id="424610at2759"/>
<dbReference type="Pfam" id="PF10503">
    <property type="entry name" value="Esterase_PHB"/>
    <property type="match status" value="1"/>
</dbReference>
<keyword evidence="11" id="KW-1185">Reference proteome</keyword>
<evidence type="ECO:0000256" key="8">
    <source>
        <dbReference type="ARBA" id="ARBA00023326"/>
    </source>
</evidence>
<dbReference type="EMBL" id="KB445551">
    <property type="protein sequence ID" value="EMD00150.1"/>
    <property type="molecule type" value="Genomic_DNA"/>
</dbReference>
<dbReference type="eggNOG" id="ENOG502SBTI">
    <property type="taxonomic scope" value="Eukaryota"/>
</dbReference>
<dbReference type="Gene3D" id="3.40.50.1820">
    <property type="entry name" value="alpha/beta hydrolase"/>
    <property type="match status" value="1"/>
</dbReference>
<dbReference type="OMA" id="NTHIWAF"/>
<sequence>MQPSRWGSKVYRVEHARLNPGPRYALLHLPTHYGGTEPSPLIVALHGKAQPAAEFEEHTQLSKPEVQDEAIVVYPEGIKLQWLGDPEAPSQEDINDIGFIGILIDQLGRDYAIDKHRVYVTGFSNGGGLADLLAGDHALSGRIAAFAIASGALYTDSALKEPLFSHPNPDHIPSTPDGVTFSLPDFFEIWARRNNCDPRPNSTELYGGKVTRYAWLSSDQEATSREVLIHYRIGGFGHGWPTTRPLNNDDQRHGPTYFDATPVVMDWFRMWKI</sequence>